<dbReference type="HOGENOM" id="CLU_012390_0_1_1"/>
<dbReference type="Proteomes" id="UP000032141">
    <property type="component" value="Chromosome C5"/>
</dbReference>
<sequence length="399" mass="45421">MGQDYSYSQPSSSSNSIDMSSLLEAEAKMYADEAESPYCNAEPDQFPPQPEADDGIPTACYCGAQPVVKCSYTPKDPYRRYFSCPNELSEVQRHVRQLKDQAFECDQKLLKLQKTEELRISKLDQLVKLKSVCIIKTLVDLDSPEPLWFCSQGPRESVVPPVVEPVVESGGESGLRRKWSPMEDKILIGVWLNTSKDPIISNEQKAGSFWRRIVDYYNASPQLVGTVPRELGSCKQRWGRINTDVSKFTGCYDAALREQRSGQNDDDVMKAALEIFFKTTESKFTMDHCWRELRHDQKWCSVYGPKEGGKEKRKQVIDVDREEEEVGEPEGRPPGVKAAKADIKKKKSGREEELGKLQGVLEVKEKVYRAKILDRLLAKKEPLTEMETNLKMKLMSEML</sequence>
<feature type="region of interest" description="Disordered" evidence="1">
    <location>
        <begin position="319"/>
        <end position="349"/>
    </location>
</feature>
<keyword evidence="3" id="KW-1185">Reference proteome</keyword>
<evidence type="ECO:0008006" key="4">
    <source>
        <dbReference type="Google" id="ProtNLM"/>
    </source>
</evidence>
<dbReference type="PANTHER" id="PTHR45023">
    <property type="match status" value="1"/>
</dbReference>
<evidence type="ECO:0000313" key="2">
    <source>
        <dbReference type="EnsemblPlants" id="Bo5g098050.1"/>
    </source>
</evidence>
<evidence type="ECO:0000313" key="3">
    <source>
        <dbReference type="Proteomes" id="UP000032141"/>
    </source>
</evidence>
<protein>
    <recommendedName>
        <fullName evidence="4">Myb-like domain-containing protein</fullName>
    </recommendedName>
</protein>
<organism evidence="2 3">
    <name type="scientific">Brassica oleracea var. oleracea</name>
    <dbReference type="NCBI Taxonomy" id="109376"/>
    <lineage>
        <taxon>Eukaryota</taxon>
        <taxon>Viridiplantae</taxon>
        <taxon>Streptophyta</taxon>
        <taxon>Embryophyta</taxon>
        <taxon>Tracheophyta</taxon>
        <taxon>Spermatophyta</taxon>
        <taxon>Magnoliopsida</taxon>
        <taxon>eudicotyledons</taxon>
        <taxon>Gunneridae</taxon>
        <taxon>Pentapetalae</taxon>
        <taxon>rosids</taxon>
        <taxon>malvids</taxon>
        <taxon>Brassicales</taxon>
        <taxon>Brassicaceae</taxon>
        <taxon>Brassiceae</taxon>
        <taxon>Brassica</taxon>
    </lineage>
</organism>
<accession>A0A0D3CH94</accession>
<reference evidence="2" key="2">
    <citation type="submission" date="2015-03" db="UniProtKB">
        <authorList>
            <consortium name="EnsemblPlants"/>
        </authorList>
    </citation>
    <scope>IDENTIFICATION</scope>
</reference>
<name>A0A0D3CH94_BRAOL</name>
<reference evidence="2 3" key="1">
    <citation type="journal article" date="2014" name="Genome Biol.">
        <title>Transcriptome and methylome profiling reveals relics of genome dominance in the mesopolyploid Brassica oleracea.</title>
        <authorList>
            <person name="Parkin I.A."/>
            <person name="Koh C."/>
            <person name="Tang H."/>
            <person name="Robinson S.J."/>
            <person name="Kagale S."/>
            <person name="Clarke W.E."/>
            <person name="Town C.D."/>
            <person name="Nixon J."/>
            <person name="Krishnakumar V."/>
            <person name="Bidwell S.L."/>
            <person name="Denoeud F."/>
            <person name="Belcram H."/>
            <person name="Links M.G."/>
            <person name="Just J."/>
            <person name="Clarke C."/>
            <person name="Bender T."/>
            <person name="Huebert T."/>
            <person name="Mason A.S."/>
            <person name="Pires J.C."/>
            <person name="Barker G."/>
            <person name="Moore J."/>
            <person name="Walley P.G."/>
            <person name="Manoli S."/>
            <person name="Batley J."/>
            <person name="Edwards D."/>
            <person name="Nelson M.N."/>
            <person name="Wang X."/>
            <person name="Paterson A.H."/>
            <person name="King G."/>
            <person name="Bancroft I."/>
            <person name="Chalhoub B."/>
            <person name="Sharpe A.G."/>
        </authorList>
    </citation>
    <scope>NUCLEOTIDE SEQUENCE</scope>
    <source>
        <strain evidence="2 3">cv. TO1000</strain>
    </source>
</reference>
<dbReference type="Gramene" id="Bo5g098050.1">
    <property type="protein sequence ID" value="Bo5g098050.1"/>
    <property type="gene ID" value="Bo5g098050"/>
</dbReference>
<evidence type="ECO:0000256" key="1">
    <source>
        <dbReference type="SAM" id="MobiDB-lite"/>
    </source>
</evidence>
<proteinExistence type="predicted"/>
<dbReference type="PANTHER" id="PTHR45023:SF4">
    <property type="entry name" value="GLYCINE-RICH PROTEIN-RELATED"/>
    <property type="match status" value="1"/>
</dbReference>
<dbReference type="AlphaFoldDB" id="A0A0D3CH94"/>
<dbReference type="EnsemblPlants" id="Bo5g098050.1">
    <property type="protein sequence ID" value="Bo5g098050.1"/>
    <property type="gene ID" value="Bo5g098050"/>
</dbReference>